<dbReference type="PANTHER" id="PTHR31984">
    <property type="entry name" value="TRANSPORTER, PUTATIVE (DUF179)-RELATED"/>
    <property type="match status" value="1"/>
</dbReference>
<dbReference type="PANTHER" id="PTHR31984:SF17">
    <property type="entry name" value="TRANSCRIPTIONAL REGULATOR"/>
    <property type="match status" value="1"/>
</dbReference>
<proteinExistence type="predicted"/>
<feature type="compositionally biased region" description="Polar residues" evidence="1">
    <location>
        <begin position="66"/>
        <end position="80"/>
    </location>
</feature>
<evidence type="ECO:0000256" key="1">
    <source>
        <dbReference type="SAM" id="MobiDB-lite"/>
    </source>
</evidence>
<keyword evidence="3" id="KW-1185">Reference proteome</keyword>
<dbReference type="InterPro" id="IPR003774">
    <property type="entry name" value="AlgH-like"/>
</dbReference>
<organism evidence="2 3">
    <name type="scientific">Chloropicon roscoffensis</name>
    <dbReference type="NCBI Taxonomy" id="1461544"/>
    <lineage>
        <taxon>Eukaryota</taxon>
        <taxon>Viridiplantae</taxon>
        <taxon>Chlorophyta</taxon>
        <taxon>Chloropicophyceae</taxon>
        <taxon>Chloropicales</taxon>
        <taxon>Chloropicaceae</taxon>
        <taxon>Chloropicon</taxon>
    </lineage>
</organism>
<name>A0AAX4P147_9CHLO</name>
<dbReference type="Pfam" id="PF02622">
    <property type="entry name" value="DUF179"/>
    <property type="match status" value="1"/>
</dbReference>
<gene>
    <name evidence="2" type="ORF">HKI87_02g15400</name>
</gene>
<feature type="region of interest" description="Disordered" evidence="1">
    <location>
        <begin position="60"/>
        <end position="84"/>
    </location>
</feature>
<protein>
    <submittedName>
        <fullName evidence="2">Uncharacterized protein</fullName>
    </submittedName>
</protein>
<sequence>MAARLVPCRVPGLCSRPRIARRSRENQTSSRCRASEEDWRSFRANLIQSELMTTEEGAVVDEKEASGSNPSASTGATSEQGLWAHPIGSRPEKGCLIIARPDAFLESQRYFAEAVILLIEYSPFSGAVGLILNRPTQFTLQSLGFDITSPEDGSSSVPKPEDREKESPVNIPSFLMENRLYFGGDVKSAASTLMCLHPFDETIIPGAQKVVEGVYSNGKWFELGGEDSPAVALDARQYKFFAQYAGWSPGQLERELETSQVWIAAACSPEILLKQVIQLPKPLWREVLELMGGEYEVMSRKQYGEL</sequence>
<dbReference type="SUPFAM" id="SSF143456">
    <property type="entry name" value="VC0467-like"/>
    <property type="match status" value="1"/>
</dbReference>
<reference evidence="2 3" key="1">
    <citation type="submission" date="2024-03" db="EMBL/GenBank/DDBJ databases">
        <title>Complete genome sequence of the green alga Chloropicon roscoffensis RCC1871.</title>
        <authorList>
            <person name="Lemieux C."/>
            <person name="Pombert J.-F."/>
            <person name="Otis C."/>
            <person name="Turmel M."/>
        </authorList>
    </citation>
    <scope>NUCLEOTIDE SEQUENCE [LARGE SCALE GENOMIC DNA]</scope>
    <source>
        <strain evidence="2 3">RCC1871</strain>
    </source>
</reference>
<evidence type="ECO:0000313" key="2">
    <source>
        <dbReference type="EMBL" id="WZN60012.1"/>
    </source>
</evidence>
<dbReference type="Gene3D" id="3.40.1740.10">
    <property type="entry name" value="VC0467-like"/>
    <property type="match status" value="1"/>
</dbReference>
<feature type="region of interest" description="Disordered" evidence="1">
    <location>
        <begin position="147"/>
        <end position="167"/>
    </location>
</feature>
<dbReference type="EMBL" id="CP151502">
    <property type="protein sequence ID" value="WZN60012.1"/>
    <property type="molecule type" value="Genomic_DNA"/>
</dbReference>
<evidence type="ECO:0000313" key="3">
    <source>
        <dbReference type="Proteomes" id="UP001472866"/>
    </source>
</evidence>
<dbReference type="AlphaFoldDB" id="A0AAX4P147"/>
<dbReference type="Proteomes" id="UP001472866">
    <property type="component" value="Chromosome 02"/>
</dbReference>
<accession>A0AAX4P147</accession>